<sequence length="357" mass="39788">GRRMANLASRFVGGAGVHVVDPCPDWRPVLEDVPSLTDNLSSRGLPPTDVNQLRSRYLQWFDAFQKMKDGDKEMKKEVRDSVGAFLDVLALPNRLGDTGEPIVESKTPSGEEILKSLGKLRNVKGSLSMSETPVLALNKLREDLLSIFSQAHTVSPSYFVRAAILEAMNEDETEYLSFSDGTPFETKTFMVGHCLSSLLSPYIRARFSVNQTWPILMQSTGAAYYNVPSRLIDGRQREKYCLLGLCKNEEETREWRENTVQSLVEYLTVTLGLNSISSRLLSPSELSIAESSTTVIEREGFGLARVSLYGDYLSRRLNLSLSDENLVNIGYAEVDLSRCLALIFDPSTPKRVTDVAN</sequence>
<dbReference type="EMBL" id="BTSY01000001">
    <property type="protein sequence ID" value="GMT10988.1"/>
    <property type="molecule type" value="Genomic_DNA"/>
</dbReference>
<reference evidence="1" key="1">
    <citation type="submission" date="2023-10" db="EMBL/GenBank/DDBJ databases">
        <title>Genome assembly of Pristionchus species.</title>
        <authorList>
            <person name="Yoshida K."/>
            <person name="Sommer R.J."/>
        </authorList>
    </citation>
    <scope>NUCLEOTIDE SEQUENCE</scope>
    <source>
        <strain evidence="1">RS5133</strain>
    </source>
</reference>
<evidence type="ECO:0000313" key="2">
    <source>
        <dbReference type="Proteomes" id="UP001432322"/>
    </source>
</evidence>
<proteinExistence type="predicted"/>
<protein>
    <submittedName>
        <fullName evidence="1">Uncharacterized protein</fullName>
    </submittedName>
</protein>
<name>A0AAV5UXQ9_9BILA</name>
<comment type="caution">
    <text evidence="1">The sequence shown here is derived from an EMBL/GenBank/DDBJ whole genome shotgun (WGS) entry which is preliminary data.</text>
</comment>
<gene>
    <name evidence="1" type="ORF">PFISCL1PPCAC_2285</name>
</gene>
<keyword evidence="2" id="KW-1185">Reference proteome</keyword>
<feature type="non-terminal residue" evidence="1">
    <location>
        <position position="1"/>
    </location>
</feature>
<dbReference type="Proteomes" id="UP001432322">
    <property type="component" value="Unassembled WGS sequence"/>
</dbReference>
<evidence type="ECO:0000313" key="1">
    <source>
        <dbReference type="EMBL" id="GMT10988.1"/>
    </source>
</evidence>
<accession>A0AAV5UXQ9</accession>
<dbReference type="AlphaFoldDB" id="A0AAV5UXQ9"/>
<organism evidence="1 2">
    <name type="scientific">Pristionchus fissidentatus</name>
    <dbReference type="NCBI Taxonomy" id="1538716"/>
    <lineage>
        <taxon>Eukaryota</taxon>
        <taxon>Metazoa</taxon>
        <taxon>Ecdysozoa</taxon>
        <taxon>Nematoda</taxon>
        <taxon>Chromadorea</taxon>
        <taxon>Rhabditida</taxon>
        <taxon>Rhabditina</taxon>
        <taxon>Diplogasteromorpha</taxon>
        <taxon>Diplogasteroidea</taxon>
        <taxon>Neodiplogasteridae</taxon>
        <taxon>Pristionchus</taxon>
    </lineage>
</organism>